<protein>
    <recommendedName>
        <fullName evidence="9">EF-hand domain-containing protein</fullName>
    </recommendedName>
</protein>
<dbReference type="PROSITE" id="PS00018">
    <property type="entry name" value="EF_HAND_1"/>
    <property type="match status" value="1"/>
</dbReference>
<accession>A0A1F6CNX4</accession>
<keyword evidence="3" id="KW-0732">Signal</keyword>
<keyword evidence="6" id="KW-0812">Transmembrane</keyword>
<dbReference type="InterPro" id="IPR059100">
    <property type="entry name" value="TSP3_bac"/>
</dbReference>
<gene>
    <name evidence="7" type="ORF">A2704_00965</name>
</gene>
<comment type="subcellular location">
    <subcellularLocation>
        <location evidence="1">Secreted</location>
    </subcellularLocation>
</comment>
<evidence type="ECO:0000256" key="2">
    <source>
        <dbReference type="ARBA" id="ARBA00022525"/>
    </source>
</evidence>
<evidence type="ECO:0000313" key="8">
    <source>
        <dbReference type="Proteomes" id="UP000176445"/>
    </source>
</evidence>
<name>A0A1F6CNX4_9BACT</name>
<keyword evidence="2" id="KW-0964">Secreted</keyword>
<dbReference type="EMBL" id="MFKW01000044">
    <property type="protein sequence ID" value="OGG50711.1"/>
    <property type="molecule type" value="Genomic_DNA"/>
</dbReference>
<keyword evidence="6" id="KW-0472">Membrane</keyword>
<reference evidence="7 8" key="1">
    <citation type="journal article" date="2016" name="Nat. Commun.">
        <title>Thousands of microbial genomes shed light on interconnected biogeochemical processes in an aquifer system.</title>
        <authorList>
            <person name="Anantharaman K."/>
            <person name="Brown C.T."/>
            <person name="Hug L.A."/>
            <person name="Sharon I."/>
            <person name="Castelle C.J."/>
            <person name="Probst A.J."/>
            <person name="Thomas B.C."/>
            <person name="Singh A."/>
            <person name="Wilkins M.J."/>
            <person name="Karaoz U."/>
            <person name="Brodie E.L."/>
            <person name="Williams K.H."/>
            <person name="Hubbard S.S."/>
            <person name="Banfield J.F."/>
        </authorList>
    </citation>
    <scope>NUCLEOTIDE SEQUENCE [LARGE SCALE GENOMIC DNA]</scope>
</reference>
<evidence type="ECO:0000256" key="5">
    <source>
        <dbReference type="SAM" id="MobiDB-lite"/>
    </source>
</evidence>
<feature type="region of interest" description="Disordered" evidence="5">
    <location>
        <begin position="68"/>
        <end position="90"/>
    </location>
</feature>
<dbReference type="AlphaFoldDB" id="A0A1F6CNX4"/>
<feature type="transmembrane region" description="Helical" evidence="6">
    <location>
        <begin position="39"/>
        <end position="61"/>
    </location>
</feature>
<dbReference type="Proteomes" id="UP000176445">
    <property type="component" value="Unassembled WGS sequence"/>
</dbReference>
<evidence type="ECO:0000256" key="6">
    <source>
        <dbReference type="SAM" id="Phobius"/>
    </source>
</evidence>
<dbReference type="InterPro" id="IPR018247">
    <property type="entry name" value="EF_Hand_1_Ca_BS"/>
</dbReference>
<keyword evidence="6" id="KW-1133">Transmembrane helix</keyword>
<proteinExistence type="predicted"/>
<evidence type="ECO:0000256" key="4">
    <source>
        <dbReference type="ARBA" id="ARBA00022837"/>
    </source>
</evidence>
<comment type="caution">
    <text evidence="7">The sequence shown here is derived from an EMBL/GenBank/DDBJ whole genome shotgun (WGS) entry which is preliminary data.</text>
</comment>
<organism evidence="7 8">
    <name type="scientific">Candidatus Kaiserbacteria bacterium RIFCSPHIGHO2_01_FULL_54_36b</name>
    <dbReference type="NCBI Taxonomy" id="1798483"/>
    <lineage>
        <taxon>Bacteria</taxon>
        <taxon>Candidatus Kaiseribacteriota</taxon>
    </lineage>
</organism>
<sequence>MPERFIGAATSYREPKRPAAPSAPAGAPAVPAAAKKPPLLLFVIVGVVILGAFGVGGWLLLRPKPKPAPAPAVNRPIPTNRNINRPTNANVPTNVNANVNANVPANVNAPTNVNANLPVVPPPPLRSSTDSDVDGLTDAEERLYGTGLTRPDSDGDGFLDGNEVFHLYNPAALAPTTLRDSGLVRIHEDAVRGYEILYPSAWTRRVLDETTGTTTFTASSGEFIQVLSENNPAGLEIAEWYLSRSPGVSRTELESIATKGGYAAVRSPDRLTTYIASGSRVFIIPYNIGNLPEISFRQTYEMMVNSFRVTVAAPITPAPGSTPTSTATSTP</sequence>
<evidence type="ECO:0008006" key="9">
    <source>
        <dbReference type="Google" id="ProtNLM"/>
    </source>
</evidence>
<feature type="compositionally biased region" description="Low complexity" evidence="5">
    <location>
        <begin position="71"/>
        <end position="90"/>
    </location>
</feature>
<evidence type="ECO:0000313" key="7">
    <source>
        <dbReference type="EMBL" id="OGG50711.1"/>
    </source>
</evidence>
<dbReference type="Pfam" id="PF18884">
    <property type="entry name" value="TSP3_bac"/>
    <property type="match status" value="2"/>
</dbReference>
<feature type="region of interest" description="Disordered" evidence="5">
    <location>
        <begin position="1"/>
        <end position="29"/>
    </location>
</feature>
<evidence type="ECO:0000256" key="3">
    <source>
        <dbReference type="ARBA" id="ARBA00022729"/>
    </source>
</evidence>
<feature type="compositionally biased region" description="Low complexity" evidence="5">
    <location>
        <begin position="19"/>
        <end position="29"/>
    </location>
</feature>
<evidence type="ECO:0000256" key="1">
    <source>
        <dbReference type="ARBA" id="ARBA00004613"/>
    </source>
</evidence>
<keyword evidence="4" id="KW-0106">Calcium</keyword>